<accession>A0ABU9BL63</accession>
<sequence length="508" mass="55169">MALAMGLMMGLMVAHTPLHAQTITAADLSPQGVEAEAADKVKPPVFSLPSGTYGTHIRVTMQSATVGATLHYTLDGSKPTENSPIFGFPLEISGNTTVKAIAVKKGLKNSTPASAQYTLTGNGTSTWNGLTTFNIVNGTKGRWADADVYWAIIGKDWNTDQFVHVDNTGRLVPMALSDNGALVKNGKGYSNYFYSLAQTKSVTIPPINSARIMLSVGSPMYILINTDGNGKVAYAGANIENPDDPNIDVTFDFGEFAINRTNGSPPGIFINTTRVDHFGFPLNLKVTGLDGFSQTVGEPLTESRDQLIASFKKDLPKSFAALAKPPYAPYRIIAPAHATFGAGKPNGDYLDDYVSEVWEQYRHEDLVIDLKNGWKPFTGRVVGDTFRFTDADGGVYFINGKPTTSMVMLGNGLLDDASGGTTDVAKQLQIQTQVCAALNRRVAHRGFSDWWTSKYFYTKGQRANWYAKFWHDHSVNALAYGFSYDDAGNFSPSIHTSQPVSVTYTIGW</sequence>
<dbReference type="RefSeq" id="WP_341424167.1">
    <property type="nucleotide sequence ID" value="NZ_JBBUTG010000001.1"/>
</dbReference>
<proteinExistence type="predicted"/>
<evidence type="ECO:0000256" key="1">
    <source>
        <dbReference type="SAM" id="SignalP"/>
    </source>
</evidence>
<dbReference type="PANTHER" id="PTHR38165">
    <property type="match status" value="1"/>
</dbReference>
<dbReference type="InterPro" id="IPR032477">
    <property type="entry name" value="Glyco_hydro_64"/>
</dbReference>
<organism evidence="3 4">
    <name type="scientific">Ideonella lacteola</name>
    <dbReference type="NCBI Taxonomy" id="2984193"/>
    <lineage>
        <taxon>Bacteria</taxon>
        <taxon>Pseudomonadati</taxon>
        <taxon>Pseudomonadota</taxon>
        <taxon>Betaproteobacteria</taxon>
        <taxon>Burkholderiales</taxon>
        <taxon>Sphaerotilaceae</taxon>
        <taxon>Ideonella</taxon>
    </lineage>
</organism>
<feature type="signal peptide" evidence="1">
    <location>
        <begin position="1"/>
        <end position="20"/>
    </location>
</feature>
<evidence type="ECO:0000313" key="3">
    <source>
        <dbReference type="EMBL" id="MEK8029834.1"/>
    </source>
</evidence>
<gene>
    <name evidence="3" type="ORF">AACH06_03285</name>
</gene>
<dbReference type="CDD" id="cd09214">
    <property type="entry name" value="GH64-like"/>
    <property type="match status" value="1"/>
</dbReference>
<dbReference type="Gene3D" id="3.30.920.50">
    <property type="entry name" value="Beta-1,3-glucanase, C-terminal domain"/>
    <property type="match status" value="1"/>
</dbReference>
<dbReference type="EMBL" id="JBBUTG010000001">
    <property type="protein sequence ID" value="MEK8029834.1"/>
    <property type="molecule type" value="Genomic_DNA"/>
</dbReference>
<dbReference type="Pfam" id="PF16483">
    <property type="entry name" value="Glyco_hydro_64"/>
    <property type="match status" value="1"/>
</dbReference>
<dbReference type="Proteomes" id="UP001371218">
    <property type="component" value="Unassembled WGS sequence"/>
</dbReference>
<protein>
    <submittedName>
        <fullName evidence="3">Beta-1,3-glucanase family protein</fullName>
    </submittedName>
</protein>
<comment type="caution">
    <text evidence="3">The sequence shown here is derived from an EMBL/GenBank/DDBJ whole genome shotgun (WGS) entry which is preliminary data.</text>
</comment>
<feature type="domain" description="GH64" evidence="2">
    <location>
        <begin position="128"/>
        <end position="508"/>
    </location>
</feature>
<dbReference type="Pfam" id="PF13290">
    <property type="entry name" value="CHB_HEX_C_1"/>
    <property type="match status" value="1"/>
</dbReference>
<dbReference type="Gene3D" id="2.60.110.10">
    <property type="entry name" value="Thaumatin"/>
    <property type="match status" value="1"/>
</dbReference>
<dbReference type="InterPro" id="IPR042517">
    <property type="entry name" value="Glyco_hydro_64_N_2"/>
</dbReference>
<name>A0ABU9BL63_9BURK</name>
<feature type="chain" id="PRO_5046120388" evidence="1">
    <location>
        <begin position="21"/>
        <end position="508"/>
    </location>
</feature>
<dbReference type="InterPro" id="IPR037176">
    <property type="entry name" value="Osmotin/thaumatin-like_sf"/>
</dbReference>
<keyword evidence="1" id="KW-0732">Signal</keyword>
<reference evidence="3 4" key="1">
    <citation type="submission" date="2024-04" db="EMBL/GenBank/DDBJ databases">
        <title>Novel species of the genus Ideonella isolated from streams.</title>
        <authorList>
            <person name="Lu H."/>
        </authorList>
    </citation>
    <scope>NUCLEOTIDE SEQUENCE [LARGE SCALE GENOMIC DNA]</scope>
    <source>
        <strain evidence="3 4">DXS29W</strain>
    </source>
</reference>
<dbReference type="InterPro" id="IPR037398">
    <property type="entry name" value="Glyco_hydro_64_fam"/>
</dbReference>
<dbReference type="PROSITE" id="PS52006">
    <property type="entry name" value="GH64"/>
    <property type="match status" value="1"/>
</dbReference>
<evidence type="ECO:0000259" key="2">
    <source>
        <dbReference type="PROSITE" id="PS52006"/>
    </source>
</evidence>
<keyword evidence="4" id="KW-1185">Reference proteome</keyword>
<evidence type="ECO:0000313" key="4">
    <source>
        <dbReference type="Proteomes" id="UP001371218"/>
    </source>
</evidence>
<dbReference type="PANTHER" id="PTHR38165:SF1">
    <property type="entry name" value="GLUCANASE B"/>
    <property type="match status" value="1"/>
</dbReference>
<dbReference type="InterPro" id="IPR059177">
    <property type="entry name" value="GH29D-like_dom"/>
</dbReference>